<accession>A0AAP0J8I3</accession>
<evidence type="ECO:0000313" key="1">
    <source>
        <dbReference type="EMBL" id="KAK9128266.1"/>
    </source>
</evidence>
<comment type="caution">
    <text evidence="1">The sequence shown here is derived from an EMBL/GenBank/DDBJ whole genome shotgun (WGS) entry which is preliminary data.</text>
</comment>
<reference evidence="1 2" key="1">
    <citation type="submission" date="2024-01" db="EMBL/GenBank/DDBJ databases">
        <title>Genome assemblies of Stephania.</title>
        <authorList>
            <person name="Yang L."/>
        </authorList>
    </citation>
    <scope>NUCLEOTIDE SEQUENCE [LARGE SCALE GENOMIC DNA]</scope>
    <source>
        <strain evidence="1">YNDBR</strain>
        <tissue evidence="1">Leaf</tissue>
    </source>
</reference>
<keyword evidence="2" id="KW-1185">Reference proteome</keyword>
<evidence type="ECO:0000313" key="2">
    <source>
        <dbReference type="Proteomes" id="UP001420932"/>
    </source>
</evidence>
<dbReference type="AlphaFoldDB" id="A0AAP0J8I3"/>
<proteinExistence type="predicted"/>
<sequence length="95" mass="10722">MAEAVARDRVRDPVECTDRDNDLLMHRGKDMDMFPVRMGFHVPVWACGHPGIDSWWILCLEVSEESSSSRRSPTLQSKMGVWPWASMALGGYGLV</sequence>
<gene>
    <name evidence="1" type="ORF">Syun_017063</name>
</gene>
<organism evidence="1 2">
    <name type="scientific">Stephania yunnanensis</name>
    <dbReference type="NCBI Taxonomy" id="152371"/>
    <lineage>
        <taxon>Eukaryota</taxon>
        <taxon>Viridiplantae</taxon>
        <taxon>Streptophyta</taxon>
        <taxon>Embryophyta</taxon>
        <taxon>Tracheophyta</taxon>
        <taxon>Spermatophyta</taxon>
        <taxon>Magnoliopsida</taxon>
        <taxon>Ranunculales</taxon>
        <taxon>Menispermaceae</taxon>
        <taxon>Menispermoideae</taxon>
        <taxon>Cissampelideae</taxon>
        <taxon>Stephania</taxon>
    </lineage>
</organism>
<dbReference type="Proteomes" id="UP001420932">
    <property type="component" value="Unassembled WGS sequence"/>
</dbReference>
<protein>
    <submittedName>
        <fullName evidence="1">Uncharacterized protein</fullName>
    </submittedName>
</protein>
<name>A0AAP0J8I3_9MAGN</name>
<dbReference type="EMBL" id="JBBNAF010000007">
    <property type="protein sequence ID" value="KAK9128266.1"/>
    <property type="molecule type" value="Genomic_DNA"/>
</dbReference>